<organism evidence="4 5">
    <name type="scientific">Lepeophtheirus salmonis</name>
    <name type="common">Salmon louse</name>
    <name type="synonym">Caligus salmonis</name>
    <dbReference type="NCBI Taxonomy" id="72036"/>
    <lineage>
        <taxon>Eukaryota</taxon>
        <taxon>Metazoa</taxon>
        <taxon>Ecdysozoa</taxon>
        <taxon>Arthropoda</taxon>
        <taxon>Crustacea</taxon>
        <taxon>Multicrustacea</taxon>
        <taxon>Hexanauplia</taxon>
        <taxon>Copepoda</taxon>
        <taxon>Siphonostomatoida</taxon>
        <taxon>Caligidae</taxon>
        <taxon>Lepeophtheirus</taxon>
    </lineage>
</organism>
<evidence type="ECO:0000313" key="5">
    <source>
        <dbReference type="Proteomes" id="UP000675881"/>
    </source>
</evidence>
<evidence type="ECO:0000259" key="3">
    <source>
        <dbReference type="Pfam" id="PF23071"/>
    </source>
</evidence>
<dbReference type="Pfam" id="PF23071">
    <property type="entry name" value="DUF7044"/>
    <property type="match status" value="1"/>
</dbReference>
<dbReference type="EMBL" id="HG994585">
    <property type="protein sequence ID" value="CAF2969149.1"/>
    <property type="molecule type" value="Genomic_DNA"/>
</dbReference>
<dbReference type="Proteomes" id="UP000675881">
    <property type="component" value="Chromosome 6"/>
</dbReference>
<feature type="domain" description="DUF7043" evidence="2">
    <location>
        <begin position="326"/>
        <end position="447"/>
    </location>
</feature>
<dbReference type="InterPro" id="IPR055471">
    <property type="entry name" value="DUF7043"/>
</dbReference>
<dbReference type="PANTHER" id="PTHR22255">
    <property type="entry name" value="LP06548P"/>
    <property type="match status" value="1"/>
</dbReference>
<proteinExistence type="predicted"/>
<evidence type="ECO:0000259" key="1">
    <source>
        <dbReference type="Pfam" id="PF23069"/>
    </source>
</evidence>
<dbReference type="PANTHER" id="PTHR22255:SF9">
    <property type="entry name" value="LP06548P"/>
    <property type="match status" value="1"/>
</dbReference>
<gene>
    <name evidence="4" type="ORF">LSAA_11801</name>
</gene>
<dbReference type="InterPro" id="IPR055470">
    <property type="entry name" value="DUF7042"/>
</dbReference>
<dbReference type="OrthoDB" id="9979716at2759"/>
<sequence>MKLKLNVLGTSKKKFRFNKKFFEDDMFVCPGTLGILMPWYAAMKFVQFSKNYPIPDPEILSNRTKTLEINVDDLFKEFGDFLDDGIMLKPIKCDPVKIILQENAEPFCMRKKCVFDPSWEGRWFEYGERDGVRIGKDNITHKGTCLFKDGEKYIFQDENKGCLRCAVMHQKHSNVIQYKESFCVSGYENYPINLCYDIKTDEPLKSLFRLDAEPIPCPIRGSFHVPTKSKLIFRNQACADIKGSESSVEELKCLADWKEGSTYYFLGLMNVSHVQSDNYEGRFRCFVYESIHKGFFLSQSGEAKCNLYTAREGAKTMKLKKIHNHQQQCEIPGWILQYHHQFQDLSYSSTYHFNKKGTSLTISSSLSSEDRRLKCNTVDMDTGNKTRIIMQKIKNDSHQFYFFIYYTAKNGYMCMEIEKKYSNILQLRMGRLSRNPDEACHQQLFFDSSIQPTLLIGSGHGHSRCPLVGKYRPINSLSKIPCSNRDDYLISGCSGGSSLEVMKTCGEQDGFESYVCQGVWNIGAGNEDSRKTYFILSSSVRGSAKKGSQRLCALLLTGSGSASSLTNINDHMNRHNYVNNNTTHHQQDRIRLLASSNSCPDEMDITMNPSTRGEKIWDLNLERTSHCAQALATANTNAGSSYHYANHSRLTFFLCLFLYINIIIQPF</sequence>
<keyword evidence="5" id="KW-1185">Reference proteome</keyword>
<protein>
    <submittedName>
        <fullName evidence="4">(salmon louse) hypothetical protein</fullName>
    </submittedName>
</protein>
<reference evidence="4" key="1">
    <citation type="submission" date="2021-02" db="EMBL/GenBank/DDBJ databases">
        <authorList>
            <person name="Bekaert M."/>
        </authorList>
    </citation>
    <scope>NUCLEOTIDE SEQUENCE</scope>
    <source>
        <strain evidence="4">IoA-00</strain>
    </source>
</reference>
<accession>A0A7R8D1G9</accession>
<dbReference type="GO" id="GO:0061909">
    <property type="term" value="P:autophagosome-lysosome fusion"/>
    <property type="evidence" value="ECO:0007669"/>
    <property type="project" value="TreeGrafter"/>
</dbReference>
<evidence type="ECO:0000313" key="4">
    <source>
        <dbReference type="EMBL" id="CAF2969149.1"/>
    </source>
</evidence>
<dbReference type="InterPro" id="IPR055472">
    <property type="entry name" value="DUF7044"/>
</dbReference>
<dbReference type="Pfam" id="PF23070">
    <property type="entry name" value="DUF7043"/>
    <property type="match status" value="1"/>
</dbReference>
<dbReference type="AlphaFoldDB" id="A0A7R8D1G9"/>
<feature type="domain" description="DUF7042" evidence="1">
    <location>
        <begin position="227"/>
        <end position="321"/>
    </location>
</feature>
<feature type="domain" description="DUF7044" evidence="3">
    <location>
        <begin position="112"/>
        <end position="196"/>
    </location>
</feature>
<dbReference type="Pfam" id="PF23069">
    <property type="entry name" value="DUF7042"/>
    <property type="match status" value="1"/>
</dbReference>
<evidence type="ECO:0000259" key="2">
    <source>
        <dbReference type="Pfam" id="PF23070"/>
    </source>
</evidence>
<name>A0A7R8D1G9_LEPSM</name>